<dbReference type="PANTHER" id="PTHR12215">
    <property type="entry name" value="PHOSPHOPANTETHEINE TRANSFERASE"/>
    <property type="match status" value="1"/>
</dbReference>
<dbReference type="FunFam" id="3.90.470.20:FF:000001">
    <property type="entry name" value="Holo-[acyl-carrier-protein] synthase"/>
    <property type="match status" value="1"/>
</dbReference>
<comment type="similarity">
    <text evidence="2">Belongs to the P-Pant transferase superfamily. Gsp/Sfp/HetI/AcpT family.</text>
</comment>
<evidence type="ECO:0000256" key="2">
    <source>
        <dbReference type="ARBA" id="ARBA00010990"/>
    </source>
</evidence>
<dbReference type="EC" id="2.7.8.7" evidence="13"/>
<dbReference type="Pfam" id="PF01648">
    <property type="entry name" value="ACPS"/>
    <property type="match status" value="1"/>
</dbReference>
<evidence type="ECO:0000256" key="3">
    <source>
        <dbReference type="ARBA" id="ARBA00022490"/>
    </source>
</evidence>
<comment type="subcellular location">
    <subcellularLocation>
        <location evidence="13">Cytoplasm</location>
    </subcellularLocation>
</comment>
<dbReference type="PANTHER" id="PTHR12215:SF10">
    <property type="entry name" value="L-AMINOADIPATE-SEMIALDEHYDE DEHYDROGENASE-PHOSPHOPANTETHEINYL TRANSFERASE"/>
    <property type="match status" value="1"/>
</dbReference>
<feature type="domain" description="4'-phosphopantetheinyl transferase" evidence="14">
    <location>
        <begin position="4"/>
        <end position="109"/>
    </location>
</feature>
<dbReference type="GO" id="GO:0006633">
    <property type="term" value="P:fatty acid biosynthetic process"/>
    <property type="evidence" value="ECO:0007669"/>
    <property type="project" value="UniProtKB-UniRule"/>
</dbReference>
<dbReference type="NCBIfam" id="TIGR00516">
    <property type="entry name" value="acpS"/>
    <property type="match status" value="1"/>
</dbReference>
<dbReference type="InterPro" id="IPR037143">
    <property type="entry name" value="4-PPantetheinyl_Trfase_dom_sf"/>
</dbReference>
<keyword evidence="7 13" id="KW-0276">Fatty acid metabolism</keyword>
<feature type="binding site" evidence="13">
    <location>
        <position position="8"/>
    </location>
    <ligand>
        <name>Mg(2+)</name>
        <dbReference type="ChEBI" id="CHEBI:18420"/>
    </ligand>
</feature>
<comment type="similarity">
    <text evidence="13">Belongs to the P-Pant transferase superfamily. AcpS family.</text>
</comment>
<organism evidence="15 16">
    <name type="scientific">Thiosulfatimonas sediminis</name>
    <dbReference type="NCBI Taxonomy" id="2675054"/>
    <lineage>
        <taxon>Bacteria</taxon>
        <taxon>Pseudomonadati</taxon>
        <taxon>Pseudomonadota</taxon>
        <taxon>Gammaproteobacteria</taxon>
        <taxon>Thiotrichales</taxon>
        <taxon>Piscirickettsiaceae</taxon>
        <taxon>Thiosulfatimonas</taxon>
    </lineage>
</organism>
<keyword evidence="5 13" id="KW-0808">Transferase</keyword>
<dbReference type="Proteomes" id="UP000501726">
    <property type="component" value="Chromosome"/>
</dbReference>
<comment type="function">
    <text evidence="12">Transfers the 4'-phosphopantetheine moiety from coenzyme A to the 'Ser-36' of acyl-carrier-protein.</text>
</comment>
<accession>A0A6F8PVH5</accession>
<evidence type="ECO:0000256" key="6">
    <source>
        <dbReference type="ARBA" id="ARBA00022723"/>
    </source>
</evidence>
<evidence type="ECO:0000256" key="12">
    <source>
        <dbReference type="ARBA" id="ARBA00054726"/>
    </source>
</evidence>
<dbReference type="AlphaFoldDB" id="A0A6F8PVH5"/>
<comment type="cofactor">
    <cofactor evidence="1 13">
        <name>Mg(2+)</name>
        <dbReference type="ChEBI" id="CHEBI:18420"/>
    </cofactor>
</comment>
<evidence type="ECO:0000256" key="11">
    <source>
        <dbReference type="ARBA" id="ARBA00050875"/>
    </source>
</evidence>
<dbReference type="GO" id="GO:0000287">
    <property type="term" value="F:magnesium ion binding"/>
    <property type="evidence" value="ECO:0007669"/>
    <property type="project" value="UniProtKB-UniRule"/>
</dbReference>
<dbReference type="GO" id="GO:0008897">
    <property type="term" value="F:holo-[acyl-carrier-protein] synthase activity"/>
    <property type="evidence" value="ECO:0007669"/>
    <property type="project" value="UniProtKB-UniRule"/>
</dbReference>
<evidence type="ECO:0000259" key="14">
    <source>
        <dbReference type="Pfam" id="PF01648"/>
    </source>
</evidence>
<dbReference type="GO" id="GO:0019878">
    <property type="term" value="P:lysine biosynthetic process via aminoadipic acid"/>
    <property type="evidence" value="ECO:0007669"/>
    <property type="project" value="TreeGrafter"/>
</dbReference>
<evidence type="ECO:0000256" key="10">
    <source>
        <dbReference type="ARBA" id="ARBA00023160"/>
    </source>
</evidence>
<keyword evidence="8 13" id="KW-0460">Magnesium</keyword>
<dbReference type="InterPro" id="IPR008278">
    <property type="entry name" value="4-PPantetheinyl_Trfase_dom"/>
</dbReference>
<evidence type="ECO:0000313" key="16">
    <source>
        <dbReference type="Proteomes" id="UP000501726"/>
    </source>
</evidence>
<dbReference type="Gene3D" id="3.90.470.20">
    <property type="entry name" value="4'-phosphopantetheinyl transferase domain"/>
    <property type="match status" value="1"/>
</dbReference>
<dbReference type="EMBL" id="AP021889">
    <property type="protein sequence ID" value="BBP46125.1"/>
    <property type="molecule type" value="Genomic_DNA"/>
</dbReference>
<sequence>MIVGVGTDIVEIERIAQLYAKQGLRFAQRLLSTQELQEFELVKLPEPFLAKRWALKEAVAKALGTGIAHGVSFKQMTIAHQPSGKPYLLLSGEAQIRAQKIGAQDWQISVSDEKYYSVAYVIAQSIPQS</sequence>
<evidence type="ECO:0000256" key="7">
    <source>
        <dbReference type="ARBA" id="ARBA00022832"/>
    </source>
</evidence>
<evidence type="ECO:0000256" key="1">
    <source>
        <dbReference type="ARBA" id="ARBA00001946"/>
    </source>
</evidence>
<keyword evidence="4 13" id="KW-0444">Lipid biosynthesis</keyword>
<dbReference type="NCBIfam" id="TIGR00556">
    <property type="entry name" value="pantethn_trn"/>
    <property type="match status" value="1"/>
</dbReference>
<keyword evidence="16" id="KW-1185">Reference proteome</keyword>
<keyword evidence="10 13" id="KW-0275">Fatty acid biosynthesis</keyword>
<protein>
    <recommendedName>
        <fullName evidence="13">Holo-[acyl-carrier-protein] synthase</fullName>
        <shortName evidence="13">Holo-ACP synthase</shortName>
        <ecNumber evidence="13">2.7.8.7</ecNumber>
    </recommendedName>
    <alternativeName>
        <fullName evidence="13">4'-phosphopantetheinyl transferase AcpS</fullName>
    </alternativeName>
</protein>
<evidence type="ECO:0000256" key="13">
    <source>
        <dbReference type="HAMAP-Rule" id="MF_00101"/>
    </source>
</evidence>
<evidence type="ECO:0000256" key="4">
    <source>
        <dbReference type="ARBA" id="ARBA00022516"/>
    </source>
</evidence>
<name>A0A6F8PVH5_9GAMM</name>
<evidence type="ECO:0000256" key="5">
    <source>
        <dbReference type="ARBA" id="ARBA00022679"/>
    </source>
</evidence>
<dbReference type="GO" id="GO:0005829">
    <property type="term" value="C:cytosol"/>
    <property type="evidence" value="ECO:0007669"/>
    <property type="project" value="TreeGrafter"/>
</dbReference>
<dbReference type="KEGG" id="tse:THMIRHAS_14980"/>
<dbReference type="InterPro" id="IPR004568">
    <property type="entry name" value="Ppantetheine-prot_Trfase_dom"/>
</dbReference>
<comment type="catalytic activity">
    <reaction evidence="11 13">
        <text>apo-[ACP] + CoA = holo-[ACP] + adenosine 3',5'-bisphosphate + H(+)</text>
        <dbReference type="Rhea" id="RHEA:12068"/>
        <dbReference type="Rhea" id="RHEA-COMP:9685"/>
        <dbReference type="Rhea" id="RHEA-COMP:9690"/>
        <dbReference type="ChEBI" id="CHEBI:15378"/>
        <dbReference type="ChEBI" id="CHEBI:29999"/>
        <dbReference type="ChEBI" id="CHEBI:57287"/>
        <dbReference type="ChEBI" id="CHEBI:58343"/>
        <dbReference type="ChEBI" id="CHEBI:64479"/>
        <dbReference type="EC" id="2.7.8.7"/>
    </reaction>
</comment>
<dbReference type="HAMAP" id="MF_00101">
    <property type="entry name" value="AcpS"/>
    <property type="match status" value="1"/>
</dbReference>
<gene>
    <name evidence="13 15" type="primary">acpS</name>
    <name evidence="15" type="ORF">THMIRHAS_14980</name>
</gene>
<evidence type="ECO:0000256" key="9">
    <source>
        <dbReference type="ARBA" id="ARBA00023098"/>
    </source>
</evidence>
<dbReference type="SUPFAM" id="SSF56214">
    <property type="entry name" value="4'-phosphopantetheinyl transferase"/>
    <property type="match status" value="1"/>
</dbReference>
<evidence type="ECO:0000256" key="8">
    <source>
        <dbReference type="ARBA" id="ARBA00022842"/>
    </source>
</evidence>
<dbReference type="InterPro" id="IPR002582">
    <property type="entry name" value="ACPS"/>
</dbReference>
<proteinExistence type="inferred from homology"/>
<feature type="binding site" evidence="13">
    <location>
        <position position="57"/>
    </location>
    <ligand>
        <name>Mg(2+)</name>
        <dbReference type="ChEBI" id="CHEBI:18420"/>
    </ligand>
</feature>
<evidence type="ECO:0000313" key="15">
    <source>
        <dbReference type="EMBL" id="BBP46125.1"/>
    </source>
</evidence>
<reference evidence="16" key="1">
    <citation type="submission" date="2019-11" db="EMBL/GenBank/DDBJ databases">
        <title>Isolation and characterization of two novel species in the genus Thiomicrorhabdus.</title>
        <authorList>
            <person name="Mochizuki J."/>
            <person name="Kojima H."/>
            <person name="Fukui M."/>
        </authorList>
    </citation>
    <scope>NUCLEOTIDE SEQUENCE [LARGE SCALE GENOMIC DNA]</scope>
    <source>
        <strain evidence="16">aks77</strain>
    </source>
</reference>
<keyword evidence="9 13" id="KW-0443">Lipid metabolism</keyword>
<dbReference type="InterPro" id="IPR050559">
    <property type="entry name" value="P-Pant_transferase_sf"/>
</dbReference>
<keyword evidence="6 13" id="KW-0479">Metal-binding</keyword>
<comment type="function">
    <text evidence="13">Transfers the 4'-phosphopantetheine moiety from coenzyme A to a Ser of acyl-carrier-protein.</text>
</comment>
<keyword evidence="3 13" id="KW-0963">Cytoplasm</keyword>
<dbReference type="RefSeq" id="WP_173272453.1">
    <property type="nucleotide sequence ID" value="NZ_AP021889.1"/>
</dbReference>